<sequence length="101" mass="11462">MLLTVFDWFGMDDFGRGVNKKKEKIRSKQPPTPFDQKALPERELGKQHQHLSINQLFRVSIRAPHQITSASPAQPTNNDPHTSLNTLSRPPSSLWSTKLST</sequence>
<feature type="compositionally biased region" description="Polar residues" evidence="1">
    <location>
        <begin position="66"/>
        <end position="101"/>
    </location>
</feature>
<reference evidence="2 3" key="1">
    <citation type="submission" date="2019-05" db="EMBL/GenBank/DDBJ databases">
        <title>Emergence of the Ug99 lineage of the wheat stem rust pathogen through somatic hybridization.</title>
        <authorList>
            <person name="Li F."/>
            <person name="Upadhyaya N.M."/>
            <person name="Sperschneider J."/>
            <person name="Matny O."/>
            <person name="Nguyen-Phuc H."/>
            <person name="Mago R."/>
            <person name="Raley C."/>
            <person name="Miller M.E."/>
            <person name="Silverstein K.A.T."/>
            <person name="Henningsen E."/>
            <person name="Hirsch C.D."/>
            <person name="Visser B."/>
            <person name="Pretorius Z.A."/>
            <person name="Steffenson B.J."/>
            <person name="Schwessinger B."/>
            <person name="Dodds P.N."/>
            <person name="Figueroa M."/>
        </authorList>
    </citation>
    <scope>NUCLEOTIDE SEQUENCE [LARGE SCALE GENOMIC DNA]</scope>
    <source>
        <strain evidence="2 3">Ug99</strain>
    </source>
</reference>
<gene>
    <name evidence="2" type="ORF">PGTUg99_032242</name>
</gene>
<feature type="region of interest" description="Disordered" evidence="1">
    <location>
        <begin position="64"/>
        <end position="101"/>
    </location>
</feature>
<evidence type="ECO:0000256" key="1">
    <source>
        <dbReference type="SAM" id="MobiDB-lite"/>
    </source>
</evidence>
<protein>
    <submittedName>
        <fullName evidence="2">Uncharacterized protein</fullName>
    </submittedName>
</protein>
<organism evidence="2 3">
    <name type="scientific">Puccinia graminis f. sp. tritici</name>
    <dbReference type="NCBI Taxonomy" id="56615"/>
    <lineage>
        <taxon>Eukaryota</taxon>
        <taxon>Fungi</taxon>
        <taxon>Dikarya</taxon>
        <taxon>Basidiomycota</taxon>
        <taxon>Pucciniomycotina</taxon>
        <taxon>Pucciniomycetes</taxon>
        <taxon>Pucciniales</taxon>
        <taxon>Pucciniaceae</taxon>
        <taxon>Puccinia</taxon>
    </lineage>
</organism>
<comment type="caution">
    <text evidence="2">The sequence shown here is derived from an EMBL/GenBank/DDBJ whole genome shotgun (WGS) entry which is preliminary data.</text>
</comment>
<evidence type="ECO:0000313" key="3">
    <source>
        <dbReference type="Proteomes" id="UP000325313"/>
    </source>
</evidence>
<evidence type="ECO:0000313" key="2">
    <source>
        <dbReference type="EMBL" id="KAA1121562.1"/>
    </source>
</evidence>
<proteinExistence type="predicted"/>
<name>A0A5B0R7T9_PUCGR</name>
<accession>A0A5B0R7T9</accession>
<dbReference type="EMBL" id="VDEP01000238">
    <property type="protein sequence ID" value="KAA1121562.1"/>
    <property type="molecule type" value="Genomic_DNA"/>
</dbReference>
<dbReference type="Proteomes" id="UP000325313">
    <property type="component" value="Unassembled WGS sequence"/>
</dbReference>
<dbReference type="AlphaFoldDB" id="A0A5B0R7T9"/>